<dbReference type="NCBIfam" id="NF008314">
    <property type="entry name" value="PRK11102.1"/>
    <property type="match status" value="1"/>
</dbReference>
<dbReference type="PANTHER" id="PTHR42718">
    <property type="entry name" value="MAJOR FACILITATOR SUPERFAMILY MULTIDRUG TRANSPORTER MFSC"/>
    <property type="match status" value="1"/>
</dbReference>
<dbReference type="PROSITE" id="PS50850">
    <property type="entry name" value="MFS"/>
    <property type="match status" value="1"/>
</dbReference>
<dbReference type="InterPro" id="IPR011701">
    <property type="entry name" value="MFS"/>
</dbReference>
<keyword evidence="3 8" id="KW-0813">Transport</keyword>
<name>A0A8I0MVJ1_9GAMM</name>
<feature type="transmembrane region" description="Helical" evidence="8">
    <location>
        <begin position="165"/>
        <end position="186"/>
    </location>
</feature>
<keyword evidence="11" id="KW-1185">Reference proteome</keyword>
<comment type="subcellular location">
    <subcellularLocation>
        <location evidence="8">Cell inner membrane</location>
        <topology evidence="8">Multi-pass membrane protein</topology>
    </subcellularLocation>
    <subcellularLocation>
        <location evidence="1">Cell membrane</location>
        <topology evidence="1">Multi-pass membrane protein</topology>
    </subcellularLocation>
</comment>
<feature type="transmembrane region" description="Helical" evidence="8">
    <location>
        <begin position="247"/>
        <end position="266"/>
    </location>
</feature>
<dbReference type="Pfam" id="PF07690">
    <property type="entry name" value="MFS_1"/>
    <property type="match status" value="1"/>
</dbReference>
<dbReference type="InterPro" id="IPR020846">
    <property type="entry name" value="MFS_dom"/>
</dbReference>
<dbReference type="AlphaFoldDB" id="A0A8I0MVJ1"/>
<evidence type="ECO:0000256" key="4">
    <source>
        <dbReference type="ARBA" id="ARBA00022475"/>
    </source>
</evidence>
<feature type="transmembrane region" description="Helical" evidence="8">
    <location>
        <begin position="75"/>
        <end position="93"/>
    </location>
</feature>
<dbReference type="InterPro" id="IPR036259">
    <property type="entry name" value="MFS_trans_sf"/>
</dbReference>
<evidence type="ECO:0000256" key="8">
    <source>
        <dbReference type="RuleBase" id="RU365088"/>
    </source>
</evidence>
<dbReference type="InterPro" id="IPR004812">
    <property type="entry name" value="Efflux_drug-R_Bcr/CmlA"/>
</dbReference>
<evidence type="ECO:0000313" key="11">
    <source>
        <dbReference type="Proteomes" id="UP000660708"/>
    </source>
</evidence>
<keyword evidence="7 8" id="KW-0472">Membrane</keyword>
<feature type="transmembrane region" description="Helical" evidence="8">
    <location>
        <begin position="342"/>
        <end position="361"/>
    </location>
</feature>
<feature type="transmembrane region" description="Helical" evidence="8">
    <location>
        <begin position="105"/>
        <end position="126"/>
    </location>
</feature>
<feature type="domain" description="Major facilitator superfamily (MFS) profile" evidence="9">
    <location>
        <begin position="8"/>
        <end position="395"/>
    </location>
</feature>
<dbReference type="NCBIfam" id="TIGR00710">
    <property type="entry name" value="efflux_Bcr_CflA"/>
    <property type="match status" value="1"/>
</dbReference>
<dbReference type="GO" id="GO:0005886">
    <property type="term" value="C:plasma membrane"/>
    <property type="evidence" value="ECO:0007669"/>
    <property type="project" value="UniProtKB-SubCell"/>
</dbReference>
<proteinExistence type="inferred from homology"/>
<evidence type="ECO:0000256" key="7">
    <source>
        <dbReference type="ARBA" id="ARBA00023136"/>
    </source>
</evidence>
<evidence type="ECO:0000256" key="6">
    <source>
        <dbReference type="ARBA" id="ARBA00022989"/>
    </source>
</evidence>
<dbReference type="Gene3D" id="1.20.1720.10">
    <property type="entry name" value="Multidrug resistance protein D"/>
    <property type="match status" value="1"/>
</dbReference>
<evidence type="ECO:0000313" key="10">
    <source>
        <dbReference type="EMBL" id="MBE0345944.1"/>
    </source>
</evidence>
<reference evidence="10 11" key="1">
    <citation type="submission" date="2015-06" db="EMBL/GenBank/DDBJ databases">
        <title>Genome sequence of Pseudoalteromonas peptidolytica.</title>
        <authorList>
            <person name="Xie B.-B."/>
            <person name="Rong J.-C."/>
            <person name="Qin Q.-L."/>
            <person name="Zhang Y.-Z."/>
        </authorList>
    </citation>
    <scope>NUCLEOTIDE SEQUENCE [LARGE SCALE GENOMIC DNA]</scope>
    <source>
        <strain evidence="10 11">F12-50-A1</strain>
    </source>
</reference>
<feature type="transmembrane region" description="Helical" evidence="8">
    <location>
        <begin position="220"/>
        <end position="241"/>
    </location>
</feature>
<dbReference type="Proteomes" id="UP000660708">
    <property type="component" value="Unassembled WGS sequence"/>
</dbReference>
<evidence type="ECO:0000256" key="1">
    <source>
        <dbReference type="ARBA" id="ARBA00004651"/>
    </source>
</evidence>
<dbReference type="CDD" id="cd17320">
    <property type="entry name" value="MFS_MdfA_MDR_like"/>
    <property type="match status" value="1"/>
</dbReference>
<evidence type="ECO:0000256" key="5">
    <source>
        <dbReference type="ARBA" id="ARBA00022692"/>
    </source>
</evidence>
<keyword evidence="5 8" id="KW-0812">Transmembrane</keyword>
<gene>
    <name evidence="10" type="primary">bcr</name>
    <name evidence="10" type="ORF">PPEP_a0934</name>
</gene>
<feature type="transmembrane region" description="Helical" evidence="8">
    <location>
        <begin position="278"/>
        <end position="297"/>
    </location>
</feature>
<evidence type="ECO:0000256" key="2">
    <source>
        <dbReference type="ARBA" id="ARBA00006236"/>
    </source>
</evidence>
<sequence length="401" mass="43454">MKSSTLPAILLPLLASIVAITPLAIDLYLPAMLAIADSLNSPLEQVQVSLSSYLAGYAVGMMVFGPLADKFSRHTLAIFGLAGFTAASVGLALTNDIDMFCLLRVVQAFCGAAATVVVPGVIRYYYKEHTAKGMSYVSMIMMIAPLVAPSLGAVILLYFDWHAIFWFLALYAVLVVVVLQFFCIAIPTKAGVPLSLSFFLKNYRIVLTEKKARYDILSSMLASFAFFCFLTSVSFIYLEYYGITEQLFGVLFAMNVIALMLGNFANTRLVPRLGSRKMLNIGLTIGVIFSTLLVILSSQSVSVWVLASAIAPLMMSLGIIASNADALILLQFEHQTGTATAVIGTLRFGSGALVGPLLALATPESPLPFSSFMFAAIVLIIVCQLLTRRFEKRLKRENVAE</sequence>
<dbReference type="PANTHER" id="PTHR42718:SF9">
    <property type="entry name" value="MAJOR FACILITATOR SUPERFAMILY MULTIDRUG TRANSPORTER MFSC"/>
    <property type="match status" value="1"/>
</dbReference>
<protein>
    <recommendedName>
        <fullName evidence="8">Bcr/CflA family efflux transporter</fullName>
    </recommendedName>
</protein>
<evidence type="ECO:0000259" key="9">
    <source>
        <dbReference type="PROSITE" id="PS50850"/>
    </source>
</evidence>
<dbReference type="GO" id="GO:0042910">
    <property type="term" value="F:xenobiotic transmembrane transporter activity"/>
    <property type="evidence" value="ECO:0007669"/>
    <property type="project" value="InterPro"/>
</dbReference>
<accession>A0A8I0MVJ1</accession>
<comment type="similarity">
    <text evidence="2 8">Belongs to the major facilitator superfamily. Bcr/CmlA family.</text>
</comment>
<dbReference type="EMBL" id="AQHF01000020">
    <property type="protein sequence ID" value="MBE0345944.1"/>
    <property type="molecule type" value="Genomic_DNA"/>
</dbReference>
<feature type="transmembrane region" description="Helical" evidence="8">
    <location>
        <begin position="303"/>
        <end position="330"/>
    </location>
</feature>
<dbReference type="SUPFAM" id="SSF103473">
    <property type="entry name" value="MFS general substrate transporter"/>
    <property type="match status" value="1"/>
</dbReference>
<dbReference type="GO" id="GO:1990961">
    <property type="term" value="P:xenobiotic detoxification by transmembrane export across the plasma membrane"/>
    <property type="evidence" value="ECO:0007669"/>
    <property type="project" value="InterPro"/>
</dbReference>
<feature type="transmembrane region" description="Helical" evidence="8">
    <location>
        <begin position="367"/>
        <end position="386"/>
    </location>
</feature>
<feature type="transmembrane region" description="Helical" evidence="8">
    <location>
        <begin position="48"/>
        <end position="68"/>
    </location>
</feature>
<dbReference type="RefSeq" id="WP_147390546.1">
    <property type="nucleotide sequence ID" value="NZ_AQHF01000020.1"/>
</dbReference>
<comment type="caution">
    <text evidence="8">Lacks conserved residue(s) required for the propagation of feature annotation.</text>
</comment>
<organism evidence="10 11">
    <name type="scientific">Pseudoalteromonas peptidolytica F12-50-A1</name>
    <dbReference type="NCBI Taxonomy" id="1315280"/>
    <lineage>
        <taxon>Bacteria</taxon>
        <taxon>Pseudomonadati</taxon>
        <taxon>Pseudomonadota</taxon>
        <taxon>Gammaproteobacteria</taxon>
        <taxon>Alteromonadales</taxon>
        <taxon>Pseudoalteromonadaceae</taxon>
        <taxon>Pseudoalteromonas</taxon>
    </lineage>
</organism>
<comment type="caution">
    <text evidence="10">The sequence shown here is derived from an EMBL/GenBank/DDBJ whole genome shotgun (WGS) entry which is preliminary data.</text>
</comment>
<evidence type="ECO:0000256" key="3">
    <source>
        <dbReference type="ARBA" id="ARBA00022448"/>
    </source>
</evidence>
<keyword evidence="4" id="KW-1003">Cell membrane</keyword>
<keyword evidence="6 8" id="KW-1133">Transmembrane helix</keyword>
<keyword evidence="8" id="KW-0997">Cell inner membrane</keyword>
<feature type="transmembrane region" description="Helical" evidence="8">
    <location>
        <begin position="138"/>
        <end position="159"/>
    </location>
</feature>